<protein>
    <recommendedName>
        <fullName evidence="4">Tissue inhibitor of metalloproteinase</fullName>
    </recommendedName>
</protein>
<feature type="signal peptide" evidence="1">
    <location>
        <begin position="1"/>
        <end position="19"/>
    </location>
</feature>
<organism evidence="2 3">
    <name type="scientific">Nonlabens xylanidelens</name>
    <dbReference type="NCBI Taxonomy" id="191564"/>
    <lineage>
        <taxon>Bacteria</taxon>
        <taxon>Pseudomonadati</taxon>
        <taxon>Bacteroidota</taxon>
        <taxon>Flavobacteriia</taxon>
        <taxon>Flavobacteriales</taxon>
        <taxon>Flavobacteriaceae</taxon>
        <taxon>Nonlabens</taxon>
    </lineage>
</organism>
<dbReference type="OrthoDB" id="1352116at2"/>
<proteinExistence type="predicted"/>
<name>A0A2S6INT0_9FLAO</name>
<evidence type="ECO:0000313" key="3">
    <source>
        <dbReference type="Proteomes" id="UP000239002"/>
    </source>
</evidence>
<evidence type="ECO:0000256" key="1">
    <source>
        <dbReference type="SAM" id="SignalP"/>
    </source>
</evidence>
<feature type="chain" id="PRO_5015490813" description="Tissue inhibitor of metalloproteinase" evidence="1">
    <location>
        <begin position="20"/>
        <end position="211"/>
    </location>
</feature>
<sequence length="211" mass="24396">MRNLLLLSIAFLATVVVNAQEFDKEAITKLSNGVCECIEGKEGLDTREKAELEFGRCIMQVYSNDQEYFNEKGLDITNPQKSLNIGKQVGVTLASTCEEALPIFMMIARDVRQAQVSSEEEEYDEQEYIEFTGKIVKSDDKKFTSFEIKDEDGRRHKVLWLTYVDNDELLEDAVKGKKSYVFTAMELDIYDPRIREYRNMLVLDRIDTIEE</sequence>
<keyword evidence="1" id="KW-0732">Signal</keyword>
<evidence type="ECO:0000313" key="2">
    <source>
        <dbReference type="EMBL" id="PPK95790.1"/>
    </source>
</evidence>
<comment type="caution">
    <text evidence="2">The sequence shown here is derived from an EMBL/GenBank/DDBJ whole genome shotgun (WGS) entry which is preliminary data.</text>
</comment>
<dbReference type="RefSeq" id="WP_104515078.1">
    <property type="nucleotide sequence ID" value="NZ_MQVW01000002.1"/>
</dbReference>
<dbReference type="EMBL" id="PTJE01000002">
    <property type="protein sequence ID" value="PPK95790.1"/>
    <property type="molecule type" value="Genomic_DNA"/>
</dbReference>
<gene>
    <name evidence="2" type="ORF">LY01_01383</name>
</gene>
<dbReference type="Proteomes" id="UP000239002">
    <property type="component" value="Unassembled WGS sequence"/>
</dbReference>
<dbReference type="AlphaFoldDB" id="A0A2S6INT0"/>
<evidence type="ECO:0008006" key="4">
    <source>
        <dbReference type="Google" id="ProtNLM"/>
    </source>
</evidence>
<reference evidence="2 3" key="1">
    <citation type="submission" date="2018-02" db="EMBL/GenBank/DDBJ databases">
        <title>Genomic Encyclopedia of Archaeal and Bacterial Type Strains, Phase II (KMG-II): from individual species to whole genera.</title>
        <authorList>
            <person name="Goeker M."/>
        </authorList>
    </citation>
    <scope>NUCLEOTIDE SEQUENCE [LARGE SCALE GENOMIC DNA]</scope>
    <source>
        <strain evidence="2 3">DSM 16809</strain>
    </source>
</reference>
<accession>A0A2S6INT0</accession>
<keyword evidence="3" id="KW-1185">Reference proteome</keyword>